<feature type="region of interest" description="Disordered" evidence="1">
    <location>
        <begin position="39"/>
        <end position="66"/>
    </location>
</feature>
<comment type="caution">
    <text evidence="2">The sequence shown here is derived from an EMBL/GenBank/DDBJ whole genome shotgun (WGS) entry which is preliminary data.</text>
</comment>
<reference evidence="3" key="1">
    <citation type="journal article" date="2019" name="Int. J. Syst. Evol. Microbiol.">
        <title>The Global Catalogue of Microorganisms (GCM) 10K type strain sequencing project: providing services to taxonomists for standard genome sequencing and annotation.</title>
        <authorList>
            <consortium name="The Broad Institute Genomics Platform"/>
            <consortium name="The Broad Institute Genome Sequencing Center for Infectious Disease"/>
            <person name="Wu L."/>
            <person name="Ma J."/>
        </authorList>
    </citation>
    <scope>NUCLEOTIDE SEQUENCE [LARGE SCALE GENOMIC DNA]</scope>
    <source>
        <strain evidence="3">JCM 17388</strain>
    </source>
</reference>
<keyword evidence="3" id="KW-1185">Reference proteome</keyword>
<dbReference type="Proteomes" id="UP001501251">
    <property type="component" value="Unassembled WGS sequence"/>
</dbReference>
<evidence type="ECO:0000256" key="1">
    <source>
        <dbReference type="SAM" id="MobiDB-lite"/>
    </source>
</evidence>
<accession>A0ABP8BKS7</accession>
<protein>
    <submittedName>
        <fullName evidence="2">Uncharacterized protein</fullName>
    </submittedName>
</protein>
<dbReference type="RefSeq" id="WP_344923151.1">
    <property type="nucleotide sequence ID" value="NZ_BAABAQ010000020.1"/>
</dbReference>
<proteinExistence type="predicted"/>
<dbReference type="EMBL" id="BAABAQ010000020">
    <property type="protein sequence ID" value="GAA4209360.1"/>
    <property type="molecule type" value="Genomic_DNA"/>
</dbReference>
<gene>
    <name evidence="2" type="ORF">GCM10022252_75740</name>
</gene>
<organism evidence="2 3">
    <name type="scientific">Streptosporangium oxazolinicum</name>
    <dbReference type="NCBI Taxonomy" id="909287"/>
    <lineage>
        <taxon>Bacteria</taxon>
        <taxon>Bacillati</taxon>
        <taxon>Actinomycetota</taxon>
        <taxon>Actinomycetes</taxon>
        <taxon>Streptosporangiales</taxon>
        <taxon>Streptosporangiaceae</taxon>
        <taxon>Streptosporangium</taxon>
    </lineage>
</organism>
<name>A0ABP8BKS7_9ACTN</name>
<evidence type="ECO:0000313" key="2">
    <source>
        <dbReference type="EMBL" id="GAA4209360.1"/>
    </source>
</evidence>
<evidence type="ECO:0000313" key="3">
    <source>
        <dbReference type="Proteomes" id="UP001501251"/>
    </source>
</evidence>
<sequence>MARTRVRLSPGLAERLAAGPVRREVGNLTDAISREAKDRAPAAKTWVTDGGENVRPSHAHADGQTIPENLSYQLPSMEYVRKGRDASGKAVNRVGGWKVTDGVDLARTPRDPTLPVEQRINCDCQSRTIPGALAAATRSTTTVVTGTRVHGGVECVFHRVGEAEFGSSQDSGTHFMAIAAAAVVARRRA</sequence>